<dbReference type="Pfam" id="PF07647">
    <property type="entry name" value="SAM_2"/>
    <property type="match status" value="1"/>
</dbReference>
<dbReference type="SMART" id="SM00454">
    <property type="entry name" value="SAM"/>
    <property type="match status" value="1"/>
</dbReference>
<dbReference type="PANTHER" id="PTHR20843:SF0">
    <property type="entry name" value="PROTEIN AVEUGLE"/>
    <property type="match status" value="1"/>
</dbReference>
<comment type="caution">
    <text evidence="2">The sequence shown here is derived from an EMBL/GenBank/DDBJ whole genome shotgun (WGS) entry which is preliminary data.</text>
</comment>
<dbReference type="PROSITE" id="PS50105">
    <property type="entry name" value="SAM_DOMAIN"/>
    <property type="match status" value="1"/>
</dbReference>
<evidence type="ECO:0000313" key="2">
    <source>
        <dbReference type="EMBL" id="RWS14949.1"/>
    </source>
</evidence>
<dbReference type="InterPro" id="IPR052268">
    <property type="entry name" value="SAM_domain-containing_protein"/>
</dbReference>
<dbReference type="EMBL" id="NCKU01000584">
    <property type="protein sequence ID" value="RWS14949.1"/>
    <property type="molecule type" value="Genomic_DNA"/>
</dbReference>
<dbReference type="Proteomes" id="UP000285301">
    <property type="component" value="Unassembled WGS sequence"/>
</dbReference>
<protein>
    <submittedName>
        <fullName evidence="2">Protein aveugle-like protein</fullName>
    </submittedName>
</protein>
<dbReference type="SUPFAM" id="SSF47769">
    <property type="entry name" value="SAM/Pointed domain"/>
    <property type="match status" value="1"/>
</dbReference>
<dbReference type="Gene3D" id="1.10.150.50">
    <property type="entry name" value="Transcription Factor, Ets-1"/>
    <property type="match status" value="1"/>
</dbReference>
<keyword evidence="3" id="KW-1185">Reference proteome</keyword>
<feature type="domain" description="SAM" evidence="1">
    <location>
        <begin position="22"/>
        <end position="88"/>
    </location>
</feature>
<dbReference type="STRING" id="1965070.A0A3S3PGS5"/>
<gene>
    <name evidence="2" type="ORF">B4U79_00439</name>
</gene>
<name>A0A3S3PGS5_9ACAR</name>
<dbReference type="AlphaFoldDB" id="A0A3S3PGS5"/>
<accession>A0A3S3PGS5</accession>
<proteinExistence type="predicted"/>
<dbReference type="PANTHER" id="PTHR20843">
    <property type="entry name" value="STERILE ALPHA MOTIF DOMAIN CONTAINING PROTEIN 10"/>
    <property type="match status" value="1"/>
</dbReference>
<dbReference type="OrthoDB" id="434324at2759"/>
<dbReference type="GO" id="GO:0009898">
    <property type="term" value="C:cytoplasmic side of plasma membrane"/>
    <property type="evidence" value="ECO:0007669"/>
    <property type="project" value="TreeGrafter"/>
</dbReference>
<reference evidence="2 3" key="1">
    <citation type="journal article" date="2018" name="Gigascience">
        <title>Genomes of trombidid mites reveal novel predicted allergens and laterally-transferred genes associated with secondary metabolism.</title>
        <authorList>
            <person name="Dong X."/>
            <person name="Chaisiri K."/>
            <person name="Xia D."/>
            <person name="Armstrong S.D."/>
            <person name="Fang Y."/>
            <person name="Donnelly M.J."/>
            <person name="Kadowaki T."/>
            <person name="McGarry J.W."/>
            <person name="Darby A.C."/>
            <person name="Makepeace B.L."/>
        </authorList>
    </citation>
    <scope>NUCLEOTIDE SEQUENCE [LARGE SCALE GENOMIC DNA]</scope>
    <source>
        <strain evidence="2">UoL-WK</strain>
    </source>
</reference>
<organism evidence="2 3">
    <name type="scientific">Dinothrombium tinctorium</name>
    <dbReference type="NCBI Taxonomy" id="1965070"/>
    <lineage>
        <taxon>Eukaryota</taxon>
        <taxon>Metazoa</taxon>
        <taxon>Ecdysozoa</taxon>
        <taxon>Arthropoda</taxon>
        <taxon>Chelicerata</taxon>
        <taxon>Arachnida</taxon>
        <taxon>Acari</taxon>
        <taxon>Acariformes</taxon>
        <taxon>Trombidiformes</taxon>
        <taxon>Prostigmata</taxon>
        <taxon>Anystina</taxon>
        <taxon>Parasitengona</taxon>
        <taxon>Trombidioidea</taxon>
        <taxon>Trombidiidae</taxon>
        <taxon>Dinothrombium</taxon>
    </lineage>
</organism>
<sequence length="102" mass="11999">MASSRSEANGESSRKPKLVFFWNNADVMKWLKRHAEEYYGLYGHLFLEHEITGRSLVRMNDVTLQRIGIKNGEHRDHISRIILKLKLKCDILEMKDLESKNI</sequence>
<dbReference type="InterPro" id="IPR013761">
    <property type="entry name" value="SAM/pointed_sf"/>
</dbReference>
<evidence type="ECO:0000259" key="1">
    <source>
        <dbReference type="PROSITE" id="PS50105"/>
    </source>
</evidence>
<dbReference type="GO" id="GO:0007169">
    <property type="term" value="P:cell surface receptor protein tyrosine kinase signaling pathway"/>
    <property type="evidence" value="ECO:0007669"/>
    <property type="project" value="TreeGrafter"/>
</dbReference>
<dbReference type="InterPro" id="IPR001660">
    <property type="entry name" value="SAM"/>
</dbReference>
<evidence type="ECO:0000313" key="3">
    <source>
        <dbReference type="Proteomes" id="UP000285301"/>
    </source>
</evidence>